<keyword evidence="7" id="KW-0732">Signal</keyword>
<evidence type="ECO:0000256" key="1">
    <source>
        <dbReference type="ARBA" id="ARBA00004236"/>
    </source>
</evidence>
<dbReference type="RefSeq" id="XP_022316253.1">
    <property type="nucleotide sequence ID" value="XM_022460545.1"/>
</dbReference>
<keyword evidence="10" id="KW-0325">Glycoprotein</keyword>
<dbReference type="KEGG" id="cvn:111119955"/>
<evidence type="ECO:0000256" key="9">
    <source>
        <dbReference type="ARBA" id="ARBA00023136"/>
    </source>
</evidence>
<dbReference type="OrthoDB" id="6509975at2759"/>
<keyword evidence="6" id="KW-1003">Cell membrane</keyword>
<comment type="catalytic activity">
    <reaction evidence="12">
        <text>1D-myo-inositol 1,2,5,6-tetrakisphosphate + H2O = 1D-myo-inositol 1,2,6-trisphosphate + phosphate</text>
        <dbReference type="Rhea" id="RHEA:77119"/>
        <dbReference type="ChEBI" id="CHEBI:15377"/>
        <dbReference type="ChEBI" id="CHEBI:43474"/>
        <dbReference type="ChEBI" id="CHEBI:195535"/>
        <dbReference type="ChEBI" id="CHEBI:195537"/>
        <dbReference type="EC" id="3.1.3.62"/>
    </reaction>
    <physiologicalReaction direction="left-to-right" evidence="12">
        <dbReference type="Rhea" id="RHEA:77120"/>
    </physiologicalReaction>
</comment>
<keyword evidence="8" id="KW-0378">Hydrolase</keyword>
<dbReference type="Gene3D" id="3.40.50.1240">
    <property type="entry name" value="Phosphoglycerate mutase-like"/>
    <property type="match status" value="1"/>
</dbReference>
<evidence type="ECO:0000256" key="7">
    <source>
        <dbReference type="ARBA" id="ARBA00022729"/>
    </source>
</evidence>
<comment type="catalytic activity">
    <reaction evidence="13">
        <text>1D-myo-inositol 1,2,4,5,6-pentakisphosphate + H2O = 1D-myo-inositol 1,2,5,6-tetrakisphosphate + phosphate</text>
        <dbReference type="Rhea" id="RHEA:77115"/>
        <dbReference type="ChEBI" id="CHEBI:15377"/>
        <dbReference type="ChEBI" id="CHEBI:43474"/>
        <dbReference type="ChEBI" id="CHEBI:57798"/>
        <dbReference type="ChEBI" id="CHEBI:195535"/>
        <dbReference type="EC" id="3.1.3.62"/>
    </reaction>
    <physiologicalReaction direction="left-to-right" evidence="13">
        <dbReference type="Rhea" id="RHEA:77116"/>
    </physiologicalReaction>
</comment>
<proteinExistence type="inferred from homology"/>
<comment type="catalytic activity">
    <reaction evidence="15">
        <text>(2R)-2,3-bisphosphoglycerate + H2O = (2R)-2-phosphoglycerate + phosphate</text>
        <dbReference type="Rhea" id="RHEA:27381"/>
        <dbReference type="ChEBI" id="CHEBI:15377"/>
        <dbReference type="ChEBI" id="CHEBI:43474"/>
        <dbReference type="ChEBI" id="CHEBI:58248"/>
        <dbReference type="ChEBI" id="CHEBI:58289"/>
        <dbReference type="EC" id="3.1.3.80"/>
    </reaction>
    <physiologicalReaction direction="left-to-right" evidence="15">
        <dbReference type="Rhea" id="RHEA:27382"/>
    </physiologicalReaction>
</comment>
<dbReference type="InterPro" id="IPR029033">
    <property type="entry name" value="His_PPase_superfam"/>
</dbReference>
<evidence type="ECO:0000256" key="12">
    <source>
        <dbReference type="ARBA" id="ARBA00043668"/>
    </source>
</evidence>
<dbReference type="FunFam" id="3.40.50.1240:FF:000014">
    <property type="entry name" value="Multiple inositol polyphosphate phosphatase 1"/>
    <property type="match status" value="1"/>
</dbReference>
<evidence type="ECO:0000256" key="13">
    <source>
        <dbReference type="ARBA" id="ARBA00043671"/>
    </source>
</evidence>
<evidence type="ECO:0000256" key="2">
    <source>
        <dbReference type="ARBA" id="ARBA00008422"/>
    </source>
</evidence>
<evidence type="ECO:0000256" key="15">
    <source>
        <dbReference type="ARBA" id="ARBA00043832"/>
    </source>
</evidence>
<dbReference type="GO" id="GO:0052745">
    <property type="term" value="F:inositol phosphate phosphatase activity"/>
    <property type="evidence" value="ECO:0007669"/>
    <property type="project" value="TreeGrafter"/>
</dbReference>
<dbReference type="GO" id="GO:0034417">
    <property type="term" value="F:bisphosphoglycerate 3-phosphatase activity"/>
    <property type="evidence" value="ECO:0007669"/>
    <property type="project" value="UniProtKB-EC"/>
</dbReference>
<dbReference type="PANTHER" id="PTHR20963:SF8">
    <property type="entry name" value="MULTIPLE INOSITOL POLYPHOSPHATE PHOSPHATASE 1"/>
    <property type="match status" value="1"/>
</dbReference>
<evidence type="ECO:0000256" key="6">
    <source>
        <dbReference type="ARBA" id="ARBA00022475"/>
    </source>
</evidence>
<evidence type="ECO:0000256" key="3">
    <source>
        <dbReference type="ARBA" id="ARBA00012976"/>
    </source>
</evidence>
<dbReference type="EC" id="3.1.3.80" evidence="3"/>
<sequence>MSADMKLLLKLFKCFLITLCIYSINALSSFRTASFSTKTPYFWVNDEKENIALDSETWFEHEDKTCQVVHLNAVLRHGARFPSLKWIKRMTVLHKKLTENGVDEQFPFLKTWTNPFPEESDKIIAELGQQEHEMLGERFAHRFNLLFDEDMDSIRIVTSSKQRSYASSLAFYTGLSQTVLGEVDKTKEPIVNDIEMRFHDNCVHFKETVDKNKSATSEYSKFKYGPEVAAIAKKLTDVLHLPEKAAVTPDDLNTIHQLCAFEEALAEGGSKWCQFLDKESLEVIQYMNDLKQYWKKMYGHEISSAMSCPLLNQMFTTLDKVIQANNADEDYEVAVFGFGHAETLAPLYAALGLYNDEPQLKADNFQLHRNRKFRSSRVLPFSANFAVALYQCDSGEDVEDYIEYVVRFYANEKTVDIPACGQKVCSYKKVREFYKNHVDDCKFHQMCRNPEPKGSNKHEEL</sequence>
<comment type="similarity">
    <text evidence="2">Belongs to the histidine acid phosphatase family. MINPP1 subfamily.</text>
</comment>
<dbReference type="Pfam" id="PF00328">
    <property type="entry name" value="His_Phos_2"/>
    <property type="match status" value="1"/>
</dbReference>
<gene>
    <name evidence="18" type="primary">LOC111119955</name>
</gene>
<evidence type="ECO:0000313" key="17">
    <source>
        <dbReference type="Proteomes" id="UP000694844"/>
    </source>
</evidence>
<evidence type="ECO:0000256" key="10">
    <source>
        <dbReference type="ARBA" id="ARBA00023180"/>
    </source>
</evidence>
<accession>A0A8B8CK91</accession>
<evidence type="ECO:0000256" key="11">
    <source>
        <dbReference type="ARBA" id="ARBA00031642"/>
    </source>
</evidence>
<organism evidence="17 18">
    <name type="scientific">Crassostrea virginica</name>
    <name type="common">Eastern oyster</name>
    <dbReference type="NCBI Taxonomy" id="6565"/>
    <lineage>
        <taxon>Eukaryota</taxon>
        <taxon>Metazoa</taxon>
        <taxon>Spiralia</taxon>
        <taxon>Lophotrochozoa</taxon>
        <taxon>Mollusca</taxon>
        <taxon>Bivalvia</taxon>
        <taxon>Autobranchia</taxon>
        <taxon>Pteriomorphia</taxon>
        <taxon>Ostreida</taxon>
        <taxon>Ostreoidea</taxon>
        <taxon>Ostreidae</taxon>
        <taxon>Crassostrea</taxon>
    </lineage>
</organism>
<dbReference type="CDD" id="cd07061">
    <property type="entry name" value="HP_HAP_like"/>
    <property type="match status" value="1"/>
</dbReference>
<keyword evidence="9" id="KW-0472">Membrane</keyword>
<dbReference type="PANTHER" id="PTHR20963">
    <property type="entry name" value="MULTIPLE INOSITOL POLYPHOSPHATE PHOSPHATASE-RELATED"/>
    <property type="match status" value="1"/>
</dbReference>
<reference evidence="18" key="1">
    <citation type="submission" date="2025-08" db="UniProtKB">
        <authorList>
            <consortium name="RefSeq"/>
        </authorList>
    </citation>
    <scope>IDENTIFICATION</scope>
    <source>
        <tissue evidence="18">Whole sample</tissue>
    </source>
</reference>
<dbReference type="GeneID" id="111119955"/>
<dbReference type="EC" id="3.1.3.62" evidence="4"/>
<evidence type="ECO:0000313" key="18">
    <source>
        <dbReference type="RefSeq" id="XP_022316253.1"/>
    </source>
</evidence>
<evidence type="ECO:0000256" key="16">
    <source>
        <dbReference type="PIRSR" id="PIRSR000894-2"/>
    </source>
</evidence>
<dbReference type="InterPro" id="IPR000560">
    <property type="entry name" value="His_Pase_clade-2"/>
</dbReference>
<dbReference type="AlphaFoldDB" id="A0A8B8CK91"/>
<dbReference type="InterPro" id="IPR016274">
    <property type="entry name" value="Histidine_acid_Pase_euk"/>
</dbReference>
<evidence type="ECO:0000256" key="14">
    <source>
        <dbReference type="ARBA" id="ARBA00043691"/>
    </source>
</evidence>
<evidence type="ECO:0000256" key="5">
    <source>
        <dbReference type="ARBA" id="ARBA00018097"/>
    </source>
</evidence>
<feature type="disulfide bond" evidence="16">
    <location>
        <begin position="66"/>
        <end position="392"/>
    </location>
</feature>
<dbReference type="Proteomes" id="UP000694844">
    <property type="component" value="Chromosome 2"/>
</dbReference>
<dbReference type="GO" id="GO:0003993">
    <property type="term" value="F:acid phosphatase activity"/>
    <property type="evidence" value="ECO:0007669"/>
    <property type="project" value="TreeGrafter"/>
</dbReference>
<keyword evidence="16" id="KW-1015">Disulfide bond</keyword>
<feature type="disulfide bond" evidence="16">
    <location>
        <begin position="259"/>
        <end position="273"/>
    </location>
</feature>
<keyword evidence="17" id="KW-1185">Reference proteome</keyword>
<protein>
    <recommendedName>
        <fullName evidence="5">Multiple inositol polyphosphate phosphatase 1</fullName>
        <ecNumber evidence="4">3.1.3.62</ecNumber>
        <ecNumber evidence="3">3.1.3.80</ecNumber>
    </recommendedName>
    <alternativeName>
        <fullName evidence="11">2,3-bisphosphoglycerate 3-phosphatase</fullName>
    </alternativeName>
</protein>
<evidence type="ECO:0000256" key="8">
    <source>
        <dbReference type="ARBA" id="ARBA00022801"/>
    </source>
</evidence>
<dbReference type="PIRSF" id="PIRSF000894">
    <property type="entry name" value="Acid_phosphatase"/>
    <property type="match status" value="1"/>
</dbReference>
<name>A0A8B8CK91_CRAVI</name>
<evidence type="ECO:0000256" key="4">
    <source>
        <dbReference type="ARBA" id="ARBA00013040"/>
    </source>
</evidence>
<comment type="subcellular location">
    <subcellularLocation>
        <location evidence="1">Cell membrane</location>
    </subcellularLocation>
</comment>
<dbReference type="GO" id="GO:0005886">
    <property type="term" value="C:plasma membrane"/>
    <property type="evidence" value="ECO:0007669"/>
    <property type="project" value="UniProtKB-SubCell"/>
</dbReference>
<comment type="catalytic activity">
    <reaction evidence="14">
        <text>1D-myo-inositol hexakisphosphate + H2O = 1D-myo-inositol 1,2,4,5,6-pentakisphosphate + phosphate</text>
        <dbReference type="Rhea" id="RHEA:16989"/>
        <dbReference type="ChEBI" id="CHEBI:15377"/>
        <dbReference type="ChEBI" id="CHEBI:43474"/>
        <dbReference type="ChEBI" id="CHEBI:57798"/>
        <dbReference type="ChEBI" id="CHEBI:58130"/>
        <dbReference type="EC" id="3.1.3.62"/>
    </reaction>
    <physiologicalReaction direction="left-to-right" evidence="14">
        <dbReference type="Rhea" id="RHEA:16990"/>
    </physiologicalReaction>
</comment>
<dbReference type="SUPFAM" id="SSF53254">
    <property type="entry name" value="Phosphoglycerate mutase-like"/>
    <property type="match status" value="1"/>
</dbReference>